<dbReference type="VEuPathDB" id="AmoebaDB:EIN_038250"/>
<evidence type="ECO:0008006" key="3">
    <source>
        <dbReference type="Google" id="ProtNLM"/>
    </source>
</evidence>
<organism evidence="1 2">
    <name type="scientific">Entamoeba invadens IP1</name>
    <dbReference type="NCBI Taxonomy" id="370355"/>
    <lineage>
        <taxon>Eukaryota</taxon>
        <taxon>Amoebozoa</taxon>
        <taxon>Evosea</taxon>
        <taxon>Archamoebae</taxon>
        <taxon>Mastigamoebida</taxon>
        <taxon>Entamoebidae</taxon>
        <taxon>Entamoeba</taxon>
    </lineage>
</organism>
<sequence>MSTLYCCNIIKVANYFTSYLDYLNLEMVCHKFRGFYVNTKINPLPNDYKMVKLFDNLRLNTLQGDSYIQSINSPVGITNSEKIPFQKLEMVKFNPFEYTLNDCNNKIFITRNITVIGENCFKNIKTLLLVTYSSPQTTTSDYEKMDFNCLKYILLPNNVSVIKNCCFRECEYLREVDLPKSLLTIGDFCFENCYELSSITFGLKVTSLGKSAFHNCKKLIQLNLPKSLNVIESSCFIGCDGLDTLVIPQSVKEIRESCFKKCSQLSFVYLPEGTTKIEKEAFRNCKSLKYVVIENMQMEIGNKAFSDCHNDFVLKNKLTKLIKSLKRYNRKIYTFDVEDYIHPQK</sequence>
<name>L7FNW3_ENTIV</name>
<dbReference type="KEGG" id="eiv:EIN_038250"/>
<dbReference type="EMBL" id="KB206183">
    <property type="protein sequence ID" value="ELP94675.1"/>
    <property type="molecule type" value="Genomic_DNA"/>
</dbReference>
<protein>
    <recommendedName>
        <fullName evidence="3">Leucine rich repeat containing protein BspA family protein</fullName>
    </recommendedName>
</protein>
<dbReference type="PANTHER" id="PTHR45661">
    <property type="entry name" value="SURFACE ANTIGEN"/>
    <property type="match status" value="1"/>
</dbReference>
<dbReference type="Gene3D" id="3.80.10.10">
    <property type="entry name" value="Ribonuclease Inhibitor"/>
    <property type="match status" value="1"/>
</dbReference>
<dbReference type="SUPFAM" id="SSF52058">
    <property type="entry name" value="L domain-like"/>
    <property type="match status" value="1"/>
</dbReference>
<evidence type="ECO:0000313" key="2">
    <source>
        <dbReference type="Proteomes" id="UP000014680"/>
    </source>
</evidence>
<accession>L7FNW3</accession>
<dbReference type="GeneID" id="14893662"/>
<dbReference type="InterPro" id="IPR032675">
    <property type="entry name" value="LRR_dom_sf"/>
</dbReference>
<dbReference type="RefSeq" id="XP_004261446.1">
    <property type="nucleotide sequence ID" value="XM_004261398.1"/>
</dbReference>
<dbReference type="InterPro" id="IPR026906">
    <property type="entry name" value="LRR_5"/>
</dbReference>
<keyword evidence="2" id="KW-1185">Reference proteome</keyword>
<proteinExistence type="predicted"/>
<dbReference type="AlphaFoldDB" id="L7FNW3"/>
<evidence type="ECO:0000313" key="1">
    <source>
        <dbReference type="EMBL" id="ELP94675.1"/>
    </source>
</evidence>
<dbReference type="InterPro" id="IPR053139">
    <property type="entry name" value="Surface_bspA-like"/>
</dbReference>
<reference evidence="1 2" key="1">
    <citation type="submission" date="2012-10" db="EMBL/GenBank/DDBJ databases">
        <authorList>
            <person name="Zafar N."/>
            <person name="Inman J."/>
            <person name="Hall N."/>
            <person name="Lorenzi H."/>
            <person name="Caler E."/>
        </authorList>
    </citation>
    <scope>NUCLEOTIDE SEQUENCE [LARGE SCALE GENOMIC DNA]</scope>
    <source>
        <strain evidence="1 2">IP1</strain>
    </source>
</reference>
<dbReference type="Proteomes" id="UP000014680">
    <property type="component" value="Unassembled WGS sequence"/>
</dbReference>
<gene>
    <name evidence="1" type="ORF">EIN_038250</name>
</gene>
<dbReference type="Pfam" id="PF13306">
    <property type="entry name" value="LRR_5"/>
    <property type="match status" value="2"/>
</dbReference>
<dbReference type="PANTHER" id="PTHR45661:SF3">
    <property type="entry name" value="IG-LIKE DOMAIN-CONTAINING PROTEIN"/>
    <property type="match status" value="1"/>
</dbReference>